<dbReference type="AlphaFoldDB" id="A0A1Q5ZZ11"/>
<dbReference type="OrthoDB" id="1149023at2"/>
<keyword evidence="1" id="KW-0175">Coiled coil</keyword>
<dbReference type="RefSeq" id="WP_139235680.1">
    <property type="nucleotide sequence ID" value="NZ_FPAM01000005.1"/>
</dbReference>
<evidence type="ECO:0000256" key="1">
    <source>
        <dbReference type="SAM" id="Coils"/>
    </source>
</evidence>
<feature type="coiled-coil region" evidence="1">
    <location>
        <begin position="153"/>
        <end position="180"/>
    </location>
</feature>
<organism evidence="2 3">
    <name type="scientific">Mucilaginibacter polytrichastri</name>
    <dbReference type="NCBI Taxonomy" id="1302689"/>
    <lineage>
        <taxon>Bacteria</taxon>
        <taxon>Pseudomonadati</taxon>
        <taxon>Bacteroidota</taxon>
        <taxon>Sphingobacteriia</taxon>
        <taxon>Sphingobacteriales</taxon>
        <taxon>Sphingobacteriaceae</taxon>
        <taxon>Mucilaginibacter</taxon>
    </lineage>
</organism>
<dbReference type="Proteomes" id="UP000186720">
    <property type="component" value="Unassembled WGS sequence"/>
</dbReference>
<protein>
    <submittedName>
        <fullName evidence="2">Uncharacterized protein</fullName>
    </submittedName>
</protein>
<sequence>MKITKEEYNSISKSVKTFSYNPTYSLRVNRVACTYEIFVNDMLVDFSFETGNSAGEQTAGFAQYILRSGKQKIRVRVYPKAIKPGELETALSPDADLSVRVVHFEFGKGKPADAPQVYVAKLPKLTDKLPYFEWTGEFIADVPYTLKGWSDGVDLSKEDHRALEKEVLEASERYKKAFEQKDVPTIANMIYNREKEVAQAYFFVSGKEGNYDHGWEKLEQETKNTTKMNPIAGYSMHFFGDGKVVSLLQNKGENRDFPAIYGETADQENFYGLLFYRPKAGAALEVIR</sequence>
<evidence type="ECO:0000313" key="3">
    <source>
        <dbReference type="Proteomes" id="UP000186720"/>
    </source>
</evidence>
<name>A0A1Q5ZZ11_9SPHI</name>
<keyword evidence="3" id="KW-1185">Reference proteome</keyword>
<reference evidence="2 3" key="1">
    <citation type="submission" date="2016-11" db="EMBL/GenBank/DDBJ databases">
        <title>Whole Genome Sequencing of Mucilaginibacter polytrichastri RG4-7(T) isolated from the moss sample.</title>
        <authorList>
            <person name="Li Y."/>
        </authorList>
    </citation>
    <scope>NUCLEOTIDE SEQUENCE [LARGE SCALE GENOMIC DNA]</scope>
    <source>
        <strain evidence="2 3">RG4-7</strain>
    </source>
</reference>
<dbReference type="EMBL" id="MPPL01000001">
    <property type="protein sequence ID" value="OKS86982.1"/>
    <property type="molecule type" value="Genomic_DNA"/>
</dbReference>
<dbReference type="STRING" id="1302689.RG47T_2440"/>
<accession>A0A1Q5ZZ11</accession>
<evidence type="ECO:0000313" key="2">
    <source>
        <dbReference type="EMBL" id="OKS86982.1"/>
    </source>
</evidence>
<proteinExistence type="predicted"/>
<gene>
    <name evidence="2" type="ORF">RG47T_2440</name>
</gene>
<comment type="caution">
    <text evidence="2">The sequence shown here is derived from an EMBL/GenBank/DDBJ whole genome shotgun (WGS) entry which is preliminary data.</text>
</comment>